<evidence type="ECO:0000313" key="2">
    <source>
        <dbReference type="EMBL" id="CBY10933.1"/>
    </source>
</evidence>
<reference evidence="2" key="1">
    <citation type="journal article" date="2010" name="Science">
        <title>Plasticity of animal genome architecture unmasked by rapid evolution of a pelagic tunicate.</title>
        <authorList>
            <person name="Denoeud F."/>
            <person name="Henriet S."/>
            <person name="Mungpakdee S."/>
            <person name="Aury J.M."/>
            <person name="Da Silva C."/>
            <person name="Brinkmann H."/>
            <person name="Mikhaleva J."/>
            <person name="Olsen L.C."/>
            <person name="Jubin C."/>
            <person name="Canestro C."/>
            <person name="Bouquet J.M."/>
            <person name="Danks G."/>
            <person name="Poulain J."/>
            <person name="Campsteijn C."/>
            <person name="Adamski M."/>
            <person name="Cross I."/>
            <person name="Yadetie F."/>
            <person name="Muffato M."/>
            <person name="Louis A."/>
            <person name="Butcher S."/>
            <person name="Tsagkogeorga G."/>
            <person name="Konrad A."/>
            <person name="Singh S."/>
            <person name="Jensen M.F."/>
            <person name="Cong E.H."/>
            <person name="Eikeseth-Otteraa H."/>
            <person name="Noel B."/>
            <person name="Anthouard V."/>
            <person name="Porcel B.M."/>
            <person name="Kachouri-Lafond R."/>
            <person name="Nishino A."/>
            <person name="Ugolini M."/>
            <person name="Chourrout P."/>
            <person name="Nishida H."/>
            <person name="Aasland R."/>
            <person name="Huzurbazar S."/>
            <person name="Westhof E."/>
            <person name="Delsuc F."/>
            <person name="Lehrach H."/>
            <person name="Reinhardt R."/>
            <person name="Weissenbach J."/>
            <person name="Roy S.W."/>
            <person name="Artiguenave F."/>
            <person name="Postlethwait J.H."/>
            <person name="Manak J.R."/>
            <person name="Thompson E.M."/>
            <person name="Jaillon O."/>
            <person name="Du Pasquier L."/>
            <person name="Boudinot P."/>
            <person name="Liberles D.A."/>
            <person name="Volff J.N."/>
            <person name="Philippe H."/>
            <person name="Lenhard B."/>
            <person name="Roest Crollius H."/>
            <person name="Wincker P."/>
            <person name="Chourrout D."/>
        </authorList>
    </citation>
    <scope>NUCLEOTIDE SEQUENCE [LARGE SCALE GENOMIC DNA]</scope>
</reference>
<keyword evidence="1" id="KW-1133">Transmembrane helix</keyword>
<keyword evidence="1" id="KW-0472">Membrane</keyword>
<sequence>MKNEEKKMEYGDILNNEAKMKKNRDKAYDFQRDPFRTRNSRPEAKYDLSGNETIISYRNNKKSYLHRFLEKRGLLSADPYKRMHQKIRYERFAKIGAVVGITSLYLITSVVQQKREDGSKPPILERVRWMIKDTLDAP</sequence>
<protein>
    <submittedName>
        <fullName evidence="2">Uncharacterized protein</fullName>
    </submittedName>
</protein>
<dbReference type="EMBL" id="FN653071">
    <property type="protein sequence ID" value="CBY10933.1"/>
    <property type="molecule type" value="Genomic_DNA"/>
</dbReference>
<feature type="transmembrane region" description="Helical" evidence="1">
    <location>
        <begin position="92"/>
        <end position="111"/>
    </location>
</feature>
<dbReference type="InParanoid" id="E4XLL8"/>
<evidence type="ECO:0000313" key="3">
    <source>
        <dbReference type="Proteomes" id="UP000001307"/>
    </source>
</evidence>
<name>E4XLL8_OIKDI</name>
<keyword evidence="3" id="KW-1185">Reference proteome</keyword>
<keyword evidence="1" id="KW-0812">Transmembrane</keyword>
<proteinExistence type="predicted"/>
<accession>E4XLL8</accession>
<dbReference type="OrthoDB" id="10285691at2759"/>
<evidence type="ECO:0000256" key="1">
    <source>
        <dbReference type="SAM" id="Phobius"/>
    </source>
</evidence>
<dbReference type="AlphaFoldDB" id="E4XLL8"/>
<gene>
    <name evidence="2" type="ORF">GSOID_T00014609001</name>
</gene>
<dbReference type="Proteomes" id="UP000001307">
    <property type="component" value="Unassembled WGS sequence"/>
</dbReference>
<organism evidence="2">
    <name type="scientific">Oikopleura dioica</name>
    <name type="common">Tunicate</name>
    <dbReference type="NCBI Taxonomy" id="34765"/>
    <lineage>
        <taxon>Eukaryota</taxon>
        <taxon>Metazoa</taxon>
        <taxon>Chordata</taxon>
        <taxon>Tunicata</taxon>
        <taxon>Appendicularia</taxon>
        <taxon>Copelata</taxon>
        <taxon>Oikopleuridae</taxon>
        <taxon>Oikopleura</taxon>
    </lineage>
</organism>